<dbReference type="Pfam" id="PF14526">
    <property type="entry name" value="Cass2"/>
    <property type="match status" value="1"/>
</dbReference>
<organism evidence="2 3">
    <name type="scientific">Paenibacillus albiflavus</name>
    <dbReference type="NCBI Taxonomy" id="2545760"/>
    <lineage>
        <taxon>Bacteria</taxon>
        <taxon>Bacillati</taxon>
        <taxon>Bacillota</taxon>
        <taxon>Bacilli</taxon>
        <taxon>Bacillales</taxon>
        <taxon>Paenibacillaceae</taxon>
        <taxon>Paenibacillus</taxon>
    </lineage>
</organism>
<dbReference type="PANTHER" id="PTHR36444">
    <property type="entry name" value="TRANSCRIPTIONAL REGULATOR PROTEIN YOBU-RELATED"/>
    <property type="match status" value="1"/>
</dbReference>
<feature type="domain" description="AraC effector-binding" evidence="1">
    <location>
        <begin position="36"/>
        <end position="196"/>
    </location>
</feature>
<name>A0A4R4EAC2_9BACL</name>
<dbReference type="SUPFAM" id="SSF55136">
    <property type="entry name" value="Probable bacterial effector-binding domain"/>
    <property type="match status" value="1"/>
</dbReference>
<dbReference type="PANTHER" id="PTHR36444:SF2">
    <property type="entry name" value="TRANSCRIPTIONAL REGULATOR PROTEIN YOBU-RELATED"/>
    <property type="match status" value="1"/>
</dbReference>
<sequence length="196" mass="22171">MLSGSFIYNELIQIEEELRMEDFMSSQNHAAAGSLEPVRIEQKDAMILVGIAERTTNMQEITEQAVIPKLWSRYYEQGINTLIPDQTEPGVTYGCYCDYVDGAMGEYTILVGVQVNSDQSMPEGVKVIKAPAAKYAVFTTRRGPMSTVVAEAWQSIWQWSMTSGYERTYTGDFEVYDRIRCADINDVEVDIYIAIK</sequence>
<keyword evidence="3" id="KW-1185">Reference proteome</keyword>
<dbReference type="OrthoDB" id="9801008at2"/>
<dbReference type="InterPro" id="IPR053182">
    <property type="entry name" value="YobU-like_regulator"/>
</dbReference>
<dbReference type="InterPro" id="IPR011256">
    <property type="entry name" value="Reg_factor_effector_dom_sf"/>
</dbReference>
<dbReference type="EMBL" id="SKFG01000012">
    <property type="protein sequence ID" value="TCZ76579.1"/>
    <property type="molecule type" value="Genomic_DNA"/>
</dbReference>
<dbReference type="SMART" id="SM00871">
    <property type="entry name" value="AraC_E_bind"/>
    <property type="match status" value="1"/>
</dbReference>
<accession>A0A4R4EAC2</accession>
<dbReference type="InterPro" id="IPR010499">
    <property type="entry name" value="AraC_E-bd"/>
</dbReference>
<dbReference type="Proteomes" id="UP000295418">
    <property type="component" value="Unassembled WGS sequence"/>
</dbReference>
<comment type="caution">
    <text evidence="2">The sequence shown here is derived from an EMBL/GenBank/DDBJ whole genome shotgun (WGS) entry which is preliminary data.</text>
</comment>
<evidence type="ECO:0000259" key="1">
    <source>
        <dbReference type="SMART" id="SM00871"/>
    </source>
</evidence>
<proteinExistence type="predicted"/>
<protein>
    <submittedName>
        <fullName evidence="2">AraC family transcriptional regulator</fullName>
    </submittedName>
</protein>
<evidence type="ECO:0000313" key="2">
    <source>
        <dbReference type="EMBL" id="TCZ76579.1"/>
    </source>
</evidence>
<reference evidence="2 3" key="1">
    <citation type="submission" date="2019-03" db="EMBL/GenBank/DDBJ databases">
        <authorList>
            <person name="Kim M.K.M."/>
        </authorList>
    </citation>
    <scope>NUCLEOTIDE SEQUENCE [LARGE SCALE GENOMIC DNA]</scope>
    <source>
        <strain evidence="2 3">18JY21-1</strain>
    </source>
</reference>
<dbReference type="Gene3D" id="3.20.80.10">
    <property type="entry name" value="Regulatory factor, effector binding domain"/>
    <property type="match status" value="1"/>
</dbReference>
<dbReference type="InterPro" id="IPR029441">
    <property type="entry name" value="Cass2"/>
</dbReference>
<gene>
    <name evidence="2" type="ORF">E0485_13375</name>
</gene>
<evidence type="ECO:0000313" key="3">
    <source>
        <dbReference type="Proteomes" id="UP000295418"/>
    </source>
</evidence>
<dbReference type="AlphaFoldDB" id="A0A4R4EAC2"/>